<sequence>MSVKDRLSEANKGRSLDTLRYGRIFSTVRWFIFEMLLFEAHIRSNSSGLTLSSGFTRLDRYGRQGDCLVGNALRSLCHCKGTTVPPDL</sequence>
<reference evidence="2" key="2">
    <citation type="journal article" date="2016" name="Sci. Rep.">
        <title>Dictyocaulus viviparus genome, variome and transcriptome elucidate lungworm biology and support future intervention.</title>
        <authorList>
            <person name="McNulty S.N."/>
            <person name="Strube C."/>
            <person name="Rosa B.A."/>
            <person name="Martin J.C."/>
            <person name="Tyagi R."/>
            <person name="Choi Y.J."/>
            <person name="Wang Q."/>
            <person name="Hallsworth Pepin K."/>
            <person name="Zhang X."/>
            <person name="Ozersky P."/>
            <person name="Wilson R.K."/>
            <person name="Sternberg P.W."/>
            <person name="Gasser R.B."/>
            <person name="Mitreva M."/>
        </authorList>
    </citation>
    <scope>NUCLEOTIDE SEQUENCE [LARGE SCALE GENOMIC DNA]</scope>
    <source>
        <strain evidence="2">HannoverDv2000</strain>
    </source>
</reference>
<keyword evidence="2" id="KW-1185">Reference proteome</keyword>
<accession>A0A0D8XPF5</accession>
<name>A0A0D8XPF5_DICVI</name>
<reference evidence="1 2" key="1">
    <citation type="submission" date="2013-11" db="EMBL/GenBank/DDBJ databases">
        <title>Draft genome of the bovine lungworm Dictyocaulus viviparus.</title>
        <authorList>
            <person name="Mitreva M."/>
        </authorList>
    </citation>
    <scope>NUCLEOTIDE SEQUENCE [LARGE SCALE GENOMIC DNA]</scope>
    <source>
        <strain evidence="1 2">HannoverDv2000</strain>
    </source>
</reference>
<protein>
    <submittedName>
        <fullName evidence="1">Uncharacterized protein</fullName>
    </submittedName>
</protein>
<organism evidence="1 2">
    <name type="scientific">Dictyocaulus viviparus</name>
    <name type="common">Bovine lungworm</name>
    <dbReference type="NCBI Taxonomy" id="29172"/>
    <lineage>
        <taxon>Eukaryota</taxon>
        <taxon>Metazoa</taxon>
        <taxon>Ecdysozoa</taxon>
        <taxon>Nematoda</taxon>
        <taxon>Chromadorea</taxon>
        <taxon>Rhabditida</taxon>
        <taxon>Rhabditina</taxon>
        <taxon>Rhabditomorpha</taxon>
        <taxon>Strongyloidea</taxon>
        <taxon>Metastrongylidae</taxon>
        <taxon>Dictyocaulus</taxon>
    </lineage>
</organism>
<dbReference type="OrthoDB" id="10469767at2759"/>
<proteinExistence type="predicted"/>
<gene>
    <name evidence="1" type="ORF">DICVIV_07396</name>
</gene>
<dbReference type="STRING" id="29172.A0A0D8XPF5"/>
<dbReference type="AlphaFoldDB" id="A0A0D8XPF5"/>
<dbReference type="EMBL" id="KN716348">
    <property type="protein sequence ID" value="KJH46528.1"/>
    <property type="molecule type" value="Genomic_DNA"/>
</dbReference>
<dbReference type="Proteomes" id="UP000053766">
    <property type="component" value="Unassembled WGS sequence"/>
</dbReference>
<evidence type="ECO:0000313" key="1">
    <source>
        <dbReference type="EMBL" id="KJH46528.1"/>
    </source>
</evidence>
<evidence type="ECO:0000313" key="2">
    <source>
        <dbReference type="Proteomes" id="UP000053766"/>
    </source>
</evidence>